<evidence type="ECO:0000256" key="1">
    <source>
        <dbReference type="PROSITE-ProRule" id="PRU00169"/>
    </source>
</evidence>
<dbReference type="InterPro" id="IPR036388">
    <property type="entry name" value="WH-like_DNA-bd_sf"/>
</dbReference>
<dbReference type="PROSITE" id="PS50921">
    <property type="entry name" value="ANTAR"/>
    <property type="match status" value="1"/>
</dbReference>
<gene>
    <name evidence="4" type="ORF">TH19_14600</name>
</gene>
<dbReference type="InterPro" id="IPR008327">
    <property type="entry name" value="Sig_transdc_resp-reg_antiterm"/>
</dbReference>
<dbReference type="SUPFAM" id="SSF52172">
    <property type="entry name" value="CheY-like"/>
    <property type="match status" value="1"/>
</dbReference>
<name>A0A367W3F1_9PROT</name>
<reference evidence="4 5" key="1">
    <citation type="submission" date="2014-07" db="EMBL/GenBank/DDBJ databases">
        <title>Draft genome sequence of Thalassospira profundimaris 35.</title>
        <authorList>
            <person name="Lai Q."/>
            <person name="Shao Z."/>
        </authorList>
    </citation>
    <scope>NUCLEOTIDE SEQUENCE [LARGE SCALE GENOMIC DNA]</scope>
    <source>
        <strain evidence="4 5">35</strain>
    </source>
</reference>
<dbReference type="PIRSF" id="PIRSF036382">
    <property type="entry name" value="RR_antiterm"/>
    <property type="match status" value="1"/>
</dbReference>
<protein>
    <submittedName>
        <fullName evidence="4">Chemotaxis protein CheY</fullName>
    </submittedName>
</protein>
<sequence length="196" mass="22418">MVKLEEYNILVIDENPDRAAIVERGLVESGYARVARIGTSHNLVERIQALAPDIIIIDLENPDRDTLEQMFQVSRAIARPIAMFVDQSDSTMIHEAISAGVSAYVVDGLRQDRIRPIVEMAISRFNVFDQLRRERDEAQAKLNERKLIERAKGILMKEKGLSEEDSYALLRKNAMKQNRKIYEIAQSVITAFQLEF</sequence>
<dbReference type="RefSeq" id="WP_114103011.1">
    <property type="nucleotide sequence ID" value="NZ_JPWF01000009.1"/>
</dbReference>
<dbReference type="PROSITE" id="PS50110">
    <property type="entry name" value="RESPONSE_REGULATORY"/>
    <property type="match status" value="1"/>
</dbReference>
<dbReference type="InterPro" id="IPR011006">
    <property type="entry name" value="CheY-like_superfamily"/>
</dbReference>
<comment type="caution">
    <text evidence="4">The sequence shown here is derived from an EMBL/GenBank/DDBJ whole genome shotgun (WGS) entry which is preliminary data.</text>
</comment>
<evidence type="ECO:0000259" key="2">
    <source>
        <dbReference type="PROSITE" id="PS50110"/>
    </source>
</evidence>
<dbReference type="EMBL" id="JPWF01000009">
    <property type="protein sequence ID" value="RCK34945.1"/>
    <property type="molecule type" value="Genomic_DNA"/>
</dbReference>
<dbReference type="SMART" id="SM00448">
    <property type="entry name" value="REC"/>
    <property type="match status" value="1"/>
</dbReference>
<dbReference type="SMART" id="SM01012">
    <property type="entry name" value="ANTAR"/>
    <property type="match status" value="1"/>
</dbReference>
<dbReference type="OrthoDB" id="9795002at2"/>
<dbReference type="Proteomes" id="UP000253226">
    <property type="component" value="Unassembled WGS sequence"/>
</dbReference>
<dbReference type="Pfam" id="PF03861">
    <property type="entry name" value="ANTAR"/>
    <property type="match status" value="1"/>
</dbReference>
<dbReference type="Pfam" id="PF00072">
    <property type="entry name" value="Response_reg"/>
    <property type="match status" value="1"/>
</dbReference>
<evidence type="ECO:0000313" key="4">
    <source>
        <dbReference type="EMBL" id="RCK34945.1"/>
    </source>
</evidence>
<dbReference type="PANTHER" id="PTHR43367:SF1">
    <property type="entry name" value="TWO-COMPONENT RESPONSE REGULATOR-LIKE APRR6-RELATED"/>
    <property type="match status" value="1"/>
</dbReference>
<dbReference type="InterPro" id="IPR001789">
    <property type="entry name" value="Sig_transdc_resp-reg_receiver"/>
</dbReference>
<keyword evidence="1" id="KW-0597">Phosphoprotein</keyword>
<dbReference type="Gene3D" id="3.40.50.2300">
    <property type="match status" value="1"/>
</dbReference>
<evidence type="ECO:0000313" key="5">
    <source>
        <dbReference type="Proteomes" id="UP000253226"/>
    </source>
</evidence>
<accession>A0A367W3F1</accession>
<dbReference type="PANTHER" id="PTHR43367">
    <property type="match status" value="1"/>
</dbReference>
<feature type="domain" description="Response regulatory" evidence="2">
    <location>
        <begin position="8"/>
        <end position="122"/>
    </location>
</feature>
<dbReference type="AlphaFoldDB" id="A0A367W3F1"/>
<organism evidence="4 5">
    <name type="scientific">Thalassospira profundimaris</name>
    <dbReference type="NCBI Taxonomy" id="502049"/>
    <lineage>
        <taxon>Bacteria</taxon>
        <taxon>Pseudomonadati</taxon>
        <taxon>Pseudomonadota</taxon>
        <taxon>Alphaproteobacteria</taxon>
        <taxon>Rhodospirillales</taxon>
        <taxon>Thalassospiraceae</taxon>
        <taxon>Thalassospira</taxon>
    </lineage>
</organism>
<dbReference type="InterPro" id="IPR005561">
    <property type="entry name" value="ANTAR"/>
</dbReference>
<dbReference type="GO" id="GO:0000160">
    <property type="term" value="P:phosphorelay signal transduction system"/>
    <property type="evidence" value="ECO:0007669"/>
    <property type="project" value="InterPro"/>
</dbReference>
<feature type="domain" description="ANTAR" evidence="3">
    <location>
        <begin position="128"/>
        <end position="189"/>
    </location>
</feature>
<dbReference type="GO" id="GO:0003723">
    <property type="term" value="F:RNA binding"/>
    <property type="evidence" value="ECO:0007669"/>
    <property type="project" value="InterPro"/>
</dbReference>
<feature type="modified residue" description="4-aspartylphosphate" evidence="1">
    <location>
        <position position="58"/>
    </location>
</feature>
<evidence type="ECO:0000259" key="3">
    <source>
        <dbReference type="PROSITE" id="PS50921"/>
    </source>
</evidence>
<proteinExistence type="predicted"/>
<dbReference type="Gene3D" id="1.10.10.10">
    <property type="entry name" value="Winged helix-like DNA-binding domain superfamily/Winged helix DNA-binding domain"/>
    <property type="match status" value="1"/>
</dbReference>